<accession>A0A559KBH5</accession>
<organism evidence="1 2">
    <name type="scientific">Paenibacillus cremeus</name>
    <dbReference type="NCBI Taxonomy" id="2163881"/>
    <lineage>
        <taxon>Bacteria</taxon>
        <taxon>Bacillati</taxon>
        <taxon>Bacillota</taxon>
        <taxon>Bacilli</taxon>
        <taxon>Bacillales</taxon>
        <taxon>Paenibacillaceae</taxon>
        <taxon>Paenibacillus</taxon>
    </lineage>
</organism>
<sequence length="94" mass="11061">MEYRIGTEHKGAFQAWMEEMRSAHTEVEWYEGTEQPGLFVEIWSGLSDAGYEDMLAARRGDGPVSFLWERAMQLQNWVPGGREKIHIWQFRKVK</sequence>
<dbReference type="EMBL" id="VNJI01000014">
    <property type="protein sequence ID" value="TVY09449.1"/>
    <property type="molecule type" value="Genomic_DNA"/>
</dbReference>
<reference evidence="1 2" key="1">
    <citation type="submission" date="2019-07" db="EMBL/GenBank/DDBJ databases">
        <authorList>
            <person name="Kim J."/>
        </authorList>
    </citation>
    <scope>NUCLEOTIDE SEQUENCE [LARGE SCALE GENOMIC DNA]</scope>
    <source>
        <strain evidence="1 2">JC52</strain>
    </source>
</reference>
<evidence type="ECO:0000313" key="1">
    <source>
        <dbReference type="EMBL" id="TVY09449.1"/>
    </source>
</evidence>
<dbReference type="AlphaFoldDB" id="A0A559KBH5"/>
<gene>
    <name evidence="1" type="ORF">FPZ49_13485</name>
</gene>
<protein>
    <submittedName>
        <fullName evidence="1">Uncharacterized protein</fullName>
    </submittedName>
</protein>
<name>A0A559KBH5_9BACL</name>
<keyword evidence="2" id="KW-1185">Reference proteome</keyword>
<evidence type="ECO:0000313" key="2">
    <source>
        <dbReference type="Proteomes" id="UP000317036"/>
    </source>
</evidence>
<proteinExistence type="predicted"/>
<comment type="caution">
    <text evidence="1">The sequence shown here is derived from an EMBL/GenBank/DDBJ whole genome shotgun (WGS) entry which is preliminary data.</text>
</comment>
<dbReference type="Proteomes" id="UP000317036">
    <property type="component" value="Unassembled WGS sequence"/>
</dbReference>